<dbReference type="Proteomes" id="UP000250572">
    <property type="component" value="Unassembled WGS sequence"/>
</dbReference>
<dbReference type="AlphaFoldDB" id="A0A315W0M2"/>
<evidence type="ECO:0000259" key="14">
    <source>
        <dbReference type="Pfam" id="PF00520"/>
    </source>
</evidence>
<keyword evidence="6" id="KW-0106">Calcium</keyword>
<dbReference type="GO" id="GO:0005891">
    <property type="term" value="C:voltage-gated calcium channel complex"/>
    <property type="evidence" value="ECO:0007669"/>
    <property type="project" value="TreeGrafter"/>
</dbReference>
<organism evidence="15 16">
    <name type="scientific">Gambusia affinis</name>
    <name type="common">Western mosquitofish</name>
    <name type="synonym">Heterandria affinis</name>
    <dbReference type="NCBI Taxonomy" id="33528"/>
    <lineage>
        <taxon>Eukaryota</taxon>
        <taxon>Metazoa</taxon>
        <taxon>Chordata</taxon>
        <taxon>Craniata</taxon>
        <taxon>Vertebrata</taxon>
        <taxon>Euteleostomi</taxon>
        <taxon>Actinopterygii</taxon>
        <taxon>Neopterygii</taxon>
        <taxon>Teleostei</taxon>
        <taxon>Neoteleostei</taxon>
        <taxon>Acanthomorphata</taxon>
        <taxon>Ovalentaria</taxon>
        <taxon>Atherinomorphae</taxon>
        <taxon>Cyprinodontiformes</taxon>
        <taxon>Poeciliidae</taxon>
        <taxon>Poeciliinae</taxon>
        <taxon>Gambusia</taxon>
    </lineage>
</organism>
<proteinExistence type="predicted"/>
<keyword evidence="9" id="KW-0406">Ion transport</keyword>
<name>A0A315W0M2_GAMAF</name>
<feature type="domain" description="Ion transport" evidence="14">
    <location>
        <begin position="266"/>
        <end position="345"/>
    </location>
</feature>
<dbReference type="SUPFAM" id="SSF81324">
    <property type="entry name" value="Voltage-gated potassium channels"/>
    <property type="match status" value="1"/>
</dbReference>
<dbReference type="EMBL" id="NHOQ01001318">
    <property type="protein sequence ID" value="PWA25238.1"/>
    <property type="molecule type" value="Genomic_DNA"/>
</dbReference>
<dbReference type="InterPro" id="IPR027359">
    <property type="entry name" value="Volt_channel_dom_sf"/>
</dbReference>
<evidence type="ECO:0000256" key="2">
    <source>
        <dbReference type="ARBA" id="ARBA00022448"/>
    </source>
</evidence>
<evidence type="ECO:0000256" key="9">
    <source>
        <dbReference type="ARBA" id="ARBA00023065"/>
    </source>
</evidence>
<dbReference type="InterPro" id="IPR050599">
    <property type="entry name" value="VDCC_alpha-1_subunit"/>
</dbReference>
<evidence type="ECO:0000256" key="12">
    <source>
        <dbReference type="SAM" id="MobiDB-lite"/>
    </source>
</evidence>
<evidence type="ECO:0000256" key="6">
    <source>
        <dbReference type="ARBA" id="ARBA00022837"/>
    </source>
</evidence>
<evidence type="ECO:0000256" key="10">
    <source>
        <dbReference type="ARBA" id="ARBA00023136"/>
    </source>
</evidence>
<keyword evidence="8 13" id="KW-1133">Transmembrane helix</keyword>
<gene>
    <name evidence="15" type="ORF">CCH79_00005383</name>
</gene>
<feature type="transmembrane region" description="Helical" evidence="13">
    <location>
        <begin position="267"/>
        <end position="284"/>
    </location>
</feature>
<evidence type="ECO:0000256" key="5">
    <source>
        <dbReference type="ARBA" id="ARBA00022692"/>
    </source>
</evidence>
<protein>
    <recommendedName>
        <fullName evidence="14">Ion transport domain-containing protein</fullName>
    </recommendedName>
</protein>
<keyword evidence="5 13" id="KW-0812">Transmembrane</keyword>
<dbReference type="PANTHER" id="PTHR45628:SF5">
    <property type="entry name" value="VOLTAGE-DEPENDENT R-TYPE CALCIUM CHANNEL SUBUNIT ALPHA-1E"/>
    <property type="match status" value="1"/>
</dbReference>
<keyword evidence="11" id="KW-0407">Ion channel</keyword>
<accession>A0A315W0M2</accession>
<comment type="caution">
    <text evidence="15">The sequence shown here is derived from an EMBL/GenBank/DDBJ whole genome shotgun (WGS) entry which is preliminary data.</text>
</comment>
<evidence type="ECO:0000313" key="15">
    <source>
        <dbReference type="EMBL" id="PWA25238.1"/>
    </source>
</evidence>
<evidence type="ECO:0000256" key="13">
    <source>
        <dbReference type="SAM" id="Phobius"/>
    </source>
</evidence>
<keyword evidence="7" id="KW-0851">Voltage-gated channel</keyword>
<dbReference type="GO" id="GO:0008331">
    <property type="term" value="F:high voltage-gated calcium channel activity"/>
    <property type="evidence" value="ECO:0007669"/>
    <property type="project" value="TreeGrafter"/>
</dbReference>
<evidence type="ECO:0000256" key="4">
    <source>
        <dbReference type="ARBA" id="ARBA00022673"/>
    </source>
</evidence>
<feature type="non-terminal residue" evidence="15">
    <location>
        <position position="346"/>
    </location>
</feature>
<dbReference type="GO" id="GO:0007268">
    <property type="term" value="P:chemical synaptic transmission"/>
    <property type="evidence" value="ECO:0007669"/>
    <property type="project" value="TreeGrafter"/>
</dbReference>
<reference evidence="15 16" key="1">
    <citation type="journal article" date="2018" name="G3 (Bethesda)">
        <title>A High-Quality Reference Genome for the Invasive Mosquitofish Gambusia affinis Using a Chicago Library.</title>
        <authorList>
            <person name="Hoffberg S.L."/>
            <person name="Troendle N.J."/>
            <person name="Glenn T.C."/>
            <person name="Mahmud O."/>
            <person name="Louha S."/>
            <person name="Chalopin D."/>
            <person name="Bennetzen J.L."/>
            <person name="Mauricio R."/>
        </authorList>
    </citation>
    <scope>NUCLEOTIDE SEQUENCE [LARGE SCALE GENOMIC DNA]</scope>
    <source>
        <strain evidence="15">NE01/NJP1002.9</strain>
        <tissue evidence="15">Muscle</tissue>
    </source>
</reference>
<evidence type="ECO:0000256" key="1">
    <source>
        <dbReference type="ARBA" id="ARBA00004141"/>
    </source>
</evidence>
<dbReference type="GO" id="GO:0043025">
    <property type="term" value="C:neuronal cell body"/>
    <property type="evidence" value="ECO:0007669"/>
    <property type="project" value="TreeGrafter"/>
</dbReference>
<dbReference type="GO" id="GO:0098703">
    <property type="term" value="P:calcium ion import across plasma membrane"/>
    <property type="evidence" value="ECO:0007669"/>
    <property type="project" value="TreeGrafter"/>
</dbReference>
<dbReference type="GO" id="GO:0045202">
    <property type="term" value="C:synapse"/>
    <property type="evidence" value="ECO:0007669"/>
    <property type="project" value="GOC"/>
</dbReference>
<dbReference type="Pfam" id="PF00520">
    <property type="entry name" value="Ion_trans"/>
    <property type="match status" value="1"/>
</dbReference>
<sequence length="346" mass="37628">MKERAAPQASASFHRGASPVLEGRAQLRLRPVHIMTKKDKTQTQMSAVDPWASNSHNYGEPAKLLIPADMLTSSDQSLSLSFTPTLHSPSHRGHTHVQSSLSLPEPEDWRRPISAVRPGLAQGARSSSLQVPHGGPENIGLPPRAASFDVPYSRDDGSSDQGSGSLSPHAALRRRGGLVEQKDIIMAHQAHKIQSTPQARRKEWEMARFGDESAPATVDSGDGDLERGGDGQDAASGGLTASMKQAKAQRARTMALYNPVPHRQNCLTYMILATITANCVVLALEQHLPGEDKTPMAKRLEKTEPYFIGIFCFEAGIKLVALGFVFHKGSYLRNGWNVMDFIVVLS</sequence>
<evidence type="ECO:0000256" key="3">
    <source>
        <dbReference type="ARBA" id="ARBA00022568"/>
    </source>
</evidence>
<evidence type="ECO:0000256" key="8">
    <source>
        <dbReference type="ARBA" id="ARBA00022989"/>
    </source>
</evidence>
<evidence type="ECO:0000256" key="11">
    <source>
        <dbReference type="ARBA" id="ARBA00023303"/>
    </source>
</evidence>
<feature type="region of interest" description="Disordered" evidence="12">
    <location>
        <begin position="212"/>
        <end position="239"/>
    </location>
</feature>
<keyword evidence="3" id="KW-0109">Calcium transport</keyword>
<keyword evidence="2" id="KW-0813">Transport</keyword>
<keyword evidence="10 13" id="KW-0472">Membrane</keyword>
<dbReference type="Gene3D" id="1.20.120.350">
    <property type="entry name" value="Voltage-gated potassium channels. Chain C"/>
    <property type="match status" value="1"/>
</dbReference>
<evidence type="ECO:0000256" key="7">
    <source>
        <dbReference type="ARBA" id="ARBA00022882"/>
    </source>
</evidence>
<dbReference type="PANTHER" id="PTHR45628">
    <property type="entry name" value="VOLTAGE-DEPENDENT CALCIUM CHANNEL TYPE A SUBUNIT ALPHA-1"/>
    <property type="match status" value="1"/>
</dbReference>
<evidence type="ECO:0000313" key="16">
    <source>
        <dbReference type="Proteomes" id="UP000250572"/>
    </source>
</evidence>
<keyword evidence="16" id="KW-1185">Reference proteome</keyword>
<feature type="transmembrane region" description="Helical" evidence="13">
    <location>
        <begin position="305"/>
        <end position="326"/>
    </location>
</feature>
<feature type="region of interest" description="Disordered" evidence="12">
    <location>
        <begin position="82"/>
        <end position="107"/>
    </location>
</feature>
<dbReference type="InterPro" id="IPR005821">
    <property type="entry name" value="Ion_trans_dom"/>
</dbReference>
<keyword evidence="4" id="KW-0107">Calcium channel</keyword>
<feature type="region of interest" description="Disordered" evidence="12">
    <location>
        <begin position="119"/>
        <end position="170"/>
    </location>
</feature>
<comment type="subcellular location">
    <subcellularLocation>
        <location evidence="1">Membrane</location>
        <topology evidence="1">Multi-pass membrane protein</topology>
    </subcellularLocation>
</comment>